<reference evidence="1" key="1">
    <citation type="submission" date="2020-06" db="EMBL/GenBank/DDBJ databases">
        <authorList>
            <person name="Li T."/>
            <person name="Hu X."/>
            <person name="Zhang T."/>
            <person name="Song X."/>
            <person name="Zhang H."/>
            <person name="Dai N."/>
            <person name="Sheng W."/>
            <person name="Hou X."/>
            <person name="Wei L."/>
        </authorList>
    </citation>
    <scope>NUCLEOTIDE SEQUENCE</scope>
    <source>
        <strain evidence="1">G02</strain>
        <tissue evidence="1">Leaf</tissue>
    </source>
</reference>
<dbReference type="SUPFAM" id="SSF53098">
    <property type="entry name" value="Ribonuclease H-like"/>
    <property type="match status" value="1"/>
</dbReference>
<dbReference type="InterPro" id="IPR043502">
    <property type="entry name" value="DNA/RNA_pol_sf"/>
</dbReference>
<dbReference type="GO" id="GO:0003676">
    <property type="term" value="F:nucleic acid binding"/>
    <property type="evidence" value="ECO:0007669"/>
    <property type="project" value="InterPro"/>
</dbReference>
<protein>
    <submittedName>
        <fullName evidence="1">Uncharacterized protein</fullName>
    </submittedName>
</protein>
<organism evidence="1">
    <name type="scientific">Sesamum radiatum</name>
    <name type="common">Black benniseed</name>
    <dbReference type="NCBI Taxonomy" id="300843"/>
    <lineage>
        <taxon>Eukaryota</taxon>
        <taxon>Viridiplantae</taxon>
        <taxon>Streptophyta</taxon>
        <taxon>Embryophyta</taxon>
        <taxon>Tracheophyta</taxon>
        <taxon>Spermatophyta</taxon>
        <taxon>Magnoliopsida</taxon>
        <taxon>eudicotyledons</taxon>
        <taxon>Gunneridae</taxon>
        <taxon>Pentapetalae</taxon>
        <taxon>asterids</taxon>
        <taxon>lamiids</taxon>
        <taxon>Lamiales</taxon>
        <taxon>Pedaliaceae</taxon>
        <taxon>Sesamum</taxon>
    </lineage>
</organism>
<dbReference type="PANTHER" id="PTHR48475">
    <property type="entry name" value="RIBONUCLEASE H"/>
    <property type="match status" value="1"/>
</dbReference>
<dbReference type="InterPro" id="IPR012337">
    <property type="entry name" value="RNaseH-like_sf"/>
</dbReference>
<dbReference type="AlphaFoldDB" id="A0AAW2U8B0"/>
<dbReference type="Gene3D" id="3.30.70.270">
    <property type="match status" value="1"/>
</dbReference>
<dbReference type="EMBL" id="JACGWJ010000006">
    <property type="protein sequence ID" value="KAL0413142.1"/>
    <property type="molecule type" value="Genomic_DNA"/>
</dbReference>
<dbReference type="Gene3D" id="3.30.420.10">
    <property type="entry name" value="Ribonuclease H-like superfamily/Ribonuclease H"/>
    <property type="match status" value="1"/>
</dbReference>
<proteinExistence type="predicted"/>
<dbReference type="InterPro" id="IPR036397">
    <property type="entry name" value="RNaseH_sf"/>
</dbReference>
<reference evidence="1" key="2">
    <citation type="journal article" date="2024" name="Plant">
        <title>Genomic evolution and insights into agronomic trait innovations of Sesamum species.</title>
        <authorList>
            <person name="Miao H."/>
            <person name="Wang L."/>
            <person name="Qu L."/>
            <person name="Liu H."/>
            <person name="Sun Y."/>
            <person name="Le M."/>
            <person name="Wang Q."/>
            <person name="Wei S."/>
            <person name="Zheng Y."/>
            <person name="Lin W."/>
            <person name="Duan Y."/>
            <person name="Cao H."/>
            <person name="Xiong S."/>
            <person name="Wang X."/>
            <person name="Wei L."/>
            <person name="Li C."/>
            <person name="Ma Q."/>
            <person name="Ju M."/>
            <person name="Zhao R."/>
            <person name="Li G."/>
            <person name="Mu C."/>
            <person name="Tian Q."/>
            <person name="Mei H."/>
            <person name="Zhang T."/>
            <person name="Gao T."/>
            <person name="Zhang H."/>
        </authorList>
    </citation>
    <scope>NUCLEOTIDE SEQUENCE</scope>
    <source>
        <strain evidence="1">G02</strain>
    </source>
</reference>
<dbReference type="PANTHER" id="PTHR48475:SF2">
    <property type="entry name" value="RIBONUCLEASE H"/>
    <property type="match status" value="1"/>
</dbReference>
<dbReference type="SUPFAM" id="SSF56672">
    <property type="entry name" value="DNA/RNA polymerases"/>
    <property type="match status" value="1"/>
</dbReference>
<comment type="caution">
    <text evidence="1">The sequence shown here is derived from an EMBL/GenBank/DDBJ whole genome shotgun (WGS) entry which is preliminary data.</text>
</comment>
<name>A0AAW2U8B0_SESRA</name>
<accession>A0AAW2U8B0</accession>
<sequence length="224" mass="25707">MISQRGIEVNPEKIKAILKMQPPKSIRDVQRLTGRLAALNRFISRSSNRGLPFFKVLKKIEHFQWTPQCQEAFEKLKEYLASPPLMTKPKKGEDLYLYLATSQGSRVLTVVKWAVELSKYGIEYCLRQAIKAQALADFVTELTSEEREHNQKWWKLFVDGSSTSQGTGVGVILEAPQGERIQYALRFNFDVFNNEAEYEALLAGMRLEQVAGAKYQEHLAIHNW</sequence>
<dbReference type="InterPro" id="IPR043128">
    <property type="entry name" value="Rev_trsase/Diguanyl_cyclase"/>
</dbReference>
<evidence type="ECO:0000313" key="1">
    <source>
        <dbReference type="EMBL" id="KAL0413142.1"/>
    </source>
</evidence>
<gene>
    <name evidence="1" type="ORF">Sradi_1515900</name>
</gene>